<organism evidence="2 3">
    <name type="scientific">Apiospora marii</name>
    <dbReference type="NCBI Taxonomy" id="335849"/>
    <lineage>
        <taxon>Eukaryota</taxon>
        <taxon>Fungi</taxon>
        <taxon>Dikarya</taxon>
        <taxon>Ascomycota</taxon>
        <taxon>Pezizomycotina</taxon>
        <taxon>Sordariomycetes</taxon>
        <taxon>Xylariomycetidae</taxon>
        <taxon>Amphisphaeriales</taxon>
        <taxon>Apiosporaceae</taxon>
        <taxon>Apiospora</taxon>
    </lineage>
</organism>
<protein>
    <recommendedName>
        <fullName evidence="4">Extracellular membrane protein CFEM domain-containing protein</fullName>
    </recommendedName>
</protein>
<comment type="caution">
    <text evidence="2">The sequence shown here is derived from an EMBL/GenBank/DDBJ whole genome shotgun (WGS) entry which is preliminary data.</text>
</comment>
<reference evidence="2 3" key="1">
    <citation type="submission" date="2023-01" db="EMBL/GenBank/DDBJ databases">
        <title>Analysis of 21 Apiospora genomes using comparative genomics revels a genus with tremendous synthesis potential of carbohydrate active enzymes and secondary metabolites.</title>
        <authorList>
            <person name="Sorensen T."/>
        </authorList>
    </citation>
    <scope>NUCLEOTIDE SEQUENCE [LARGE SCALE GENOMIC DNA]</scope>
    <source>
        <strain evidence="2 3">CBS 20057</strain>
    </source>
</reference>
<evidence type="ECO:0000256" key="1">
    <source>
        <dbReference type="SAM" id="SignalP"/>
    </source>
</evidence>
<feature type="chain" id="PRO_5045438156" description="Extracellular membrane protein CFEM domain-containing protein" evidence="1">
    <location>
        <begin position="19"/>
        <end position="106"/>
    </location>
</feature>
<evidence type="ECO:0000313" key="3">
    <source>
        <dbReference type="Proteomes" id="UP001396898"/>
    </source>
</evidence>
<name>A0ABR1R0Z0_9PEZI</name>
<dbReference type="EMBL" id="JAQQWI010000024">
    <property type="protein sequence ID" value="KAK7994643.1"/>
    <property type="molecule type" value="Genomic_DNA"/>
</dbReference>
<dbReference type="Proteomes" id="UP001396898">
    <property type="component" value="Unassembled WGS sequence"/>
</dbReference>
<evidence type="ECO:0008006" key="4">
    <source>
        <dbReference type="Google" id="ProtNLM"/>
    </source>
</evidence>
<sequence>MLAATLFKLALLAASGVAQDIESDDFPSACQDACSGAVGISTRCDDSNDDDDAERTCVCTSDNAQSLFSDCVSCAKAQGKDDNDSDIAELVNACGWDYEGIMASGS</sequence>
<accession>A0ABR1R0Z0</accession>
<proteinExistence type="predicted"/>
<keyword evidence="3" id="KW-1185">Reference proteome</keyword>
<keyword evidence="1" id="KW-0732">Signal</keyword>
<feature type="signal peptide" evidence="1">
    <location>
        <begin position="1"/>
        <end position="18"/>
    </location>
</feature>
<gene>
    <name evidence="2" type="ORF">PG991_016231</name>
</gene>
<evidence type="ECO:0000313" key="2">
    <source>
        <dbReference type="EMBL" id="KAK7994643.1"/>
    </source>
</evidence>